<sequence>MNDNKDNPYTENYLIEFSQALDLINQHASPIEQVFISLDKALTCVAAQDINTKESVPPFNNSAMDGYAVNARDLVSASQQSPVKLSLLGTGAAGEDLPLNIDSNECQNKAWKIMTGAPVPSAFDSVIPIENTQLENNSVLCFSPVKVAANIRYAGEDFQKDQPLIKKGEIINTNKIMALTAQGIGNICVYQRPSIALFATGKELVDHPEQTLKPGQIRNSNTPYMVSWLKSLPVDVYNAGTNHDDSKKFADDLTSALNKNTNIIISSGAVSMGDFDFIPKIIKQLGGQIIFHKIKIKPGKPILFAKFPNGTFYFGLPGNPISANLGLRFFVFRLIQRLLAQADEKPVTAICNEAFTKRPGFAAILKSFAQINQHAQLTCNILPGQESFKIKPLLNANGWIYLKESTESLATGEKVEFYPTIPYWF</sequence>
<dbReference type="Gene3D" id="2.40.340.10">
    <property type="entry name" value="MoeA, C-terminal, domain IV"/>
    <property type="match status" value="1"/>
</dbReference>
<dbReference type="InterPro" id="IPR005111">
    <property type="entry name" value="MoeA_C_domain_IV"/>
</dbReference>
<dbReference type="Pfam" id="PF00994">
    <property type="entry name" value="MoCF_biosynth"/>
    <property type="match status" value="1"/>
</dbReference>
<dbReference type="SMART" id="SM00852">
    <property type="entry name" value="MoCF_biosynth"/>
    <property type="match status" value="1"/>
</dbReference>
<dbReference type="SUPFAM" id="SSF63882">
    <property type="entry name" value="MoeA N-terminal region -like"/>
    <property type="match status" value="1"/>
</dbReference>
<dbReference type="InterPro" id="IPR036135">
    <property type="entry name" value="MoeA_linker/N_sf"/>
</dbReference>
<organism evidence="1 2">
    <name type="scientific">Aliikangiella maris</name>
    <dbReference type="NCBI Taxonomy" id="3162458"/>
    <lineage>
        <taxon>Bacteria</taxon>
        <taxon>Pseudomonadati</taxon>
        <taxon>Pseudomonadota</taxon>
        <taxon>Gammaproteobacteria</taxon>
        <taxon>Oceanospirillales</taxon>
        <taxon>Pleioneaceae</taxon>
        <taxon>Aliikangiella</taxon>
    </lineage>
</organism>
<dbReference type="PROSITE" id="PS01079">
    <property type="entry name" value="MOCF_BIOSYNTHESIS_2"/>
    <property type="match status" value="1"/>
</dbReference>
<gene>
    <name evidence="1" type="ORF">ABVT43_01965</name>
</gene>
<dbReference type="SUPFAM" id="SSF63867">
    <property type="entry name" value="MoeA C-terminal domain-like"/>
    <property type="match status" value="1"/>
</dbReference>
<dbReference type="Pfam" id="PF03454">
    <property type="entry name" value="MoeA_C"/>
    <property type="match status" value="1"/>
</dbReference>
<dbReference type="Gene3D" id="2.170.190.11">
    <property type="entry name" value="Molybdopterin biosynthesis moea protein, domain 3"/>
    <property type="match status" value="1"/>
</dbReference>
<accession>A0ABV2BPK2</accession>
<dbReference type="Pfam" id="PF03453">
    <property type="entry name" value="MoeA_N"/>
    <property type="match status" value="1"/>
</dbReference>
<evidence type="ECO:0000313" key="1">
    <source>
        <dbReference type="EMBL" id="MET1253881.1"/>
    </source>
</evidence>
<dbReference type="InterPro" id="IPR036688">
    <property type="entry name" value="MoeA_C_domain_IV_sf"/>
</dbReference>
<dbReference type="Proteomes" id="UP001548189">
    <property type="component" value="Unassembled WGS sequence"/>
</dbReference>
<name>A0ABV2BPK2_9GAMM</name>
<dbReference type="CDD" id="cd00887">
    <property type="entry name" value="MoeA"/>
    <property type="match status" value="1"/>
</dbReference>
<evidence type="ECO:0000313" key="2">
    <source>
        <dbReference type="Proteomes" id="UP001548189"/>
    </source>
</evidence>
<dbReference type="PANTHER" id="PTHR10192:SF5">
    <property type="entry name" value="GEPHYRIN"/>
    <property type="match status" value="1"/>
</dbReference>
<dbReference type="EMBL" id="JBEVCJ010000001">
    <property type="protein sequence ID" value="MET1253881.1"/>
    <property type="molecule type" value="Genomic_DNA"/>
</dbReference>
<comment type="caution">
    <text evidence="1">The sequence shown here is derived from an EMBL/GenBank/DDBJ whole genome shotgun (WGS) entry which is preliminary data.</text>
</comment>
<dbReference type="SUPFAM" id="SSF53218">
    <property type="entry name" value="Molybdenum cofactor biosynthesis proteins"/>
    <property type="match status" value="1"/>
</dbReference>
<dbReference type="Gene3D" id="3.90.105.10">
    <property type="entry name" value="Molybdopterin biosynthesis moea protein, domain 2"/>
    <property type="match status" value="1"/>
</dbReference>
<dbReference type="Gene3D" id="3.40.980.10">
    <property type="entry name" value="MoaB/Mog-like domain"/>
    <property type="match status" value="1"/>
</dbReference>
<dbReference type="InterPro" id="IPR008284">
    <property type="entry name" value="MoCF_biosynth_CS"/>
</dbReference>
<protein>
    <submittedName>
        <fullName evidence="1">Molybdopterin molybdotransferase MoeA</fullName>
    </submittedName>
</protein>
<keyword evidence="2" id="KW-1185">Reference proteome</keyword>
<proteinExistence type="predicted"/>
<dbReference type="InterPro" id="IPR038987">
    <property type="entry name" value="MoeA-like"/>
</dbReference>
<dbReference type="PANTHER" id="PTHR10192">
    <property type="entry name" value="MOLYBDOPTERIN BIOSYNTHESIS PROTEIN"/>
    <property type="match status" value="1"/>
</dbReference>
<reference evidence="1 2" key="1">
    <citation type="submission" date="2024-06" db="EMBL/GenBank/DDBJ databases">
        <authorList>
            <person name="Li F."/>
        </authorList>
    </citation>
    <scope>NUCLEOTIDE SEQUENCE [LARGE SCALE GENOMIC DNA]</scope>
    <source>
        <strain evidence="1 2">GXAS 311</strain>
    </source>
</reference>
<dbReference type="InterPro" id="IPR001453">
    <property type="entry name" value="MoaB/Mog_dom"/>
</dbReference>
<dbReference type="InterPro" id="IPR036425">
    <property type="entry name" value="MoaB/Mog-like_dom_sf"/>
</dbReference>
<dbReference type="InterPro" id="IPR005110">
    <property type="entry name" value="MoeA_linker/N"/>
</dbReference>